<comment type="caution">
    <text evidence="4">The sequence shown here is derived from an EMBL/GenBank/DDBJ whole genome shotgun (WGS) entry which is preliminary data.</text>
</comment>
<feature type="chain" id="PRO_5039654069" description="Deoxyribonuclease NucA/NucB domain-containing protein" evidence="2">
    <location>
        <begin position="29"/>
        <end position="439"/>
    </location>
</feature>
<gene>
    <name evidence="4" type="ORF">FHR80_004499</name>
</gene>
<dbReference type="Proteomes" id="UP000518206">
    <property type="component" value="Unassembled WGS sequence"/>
</dbReference>
<evidence type="ECO:0000313" key="5">
    <source>
        <dbReference type="Proteomes" id="UP000518206"/>
    </source>
</evidence>
<feature type="region of interest" description="Disordered" evidence="1">
    <location>
        <begin position="33"/>
        <end position="66"/>
    </location>
</feature>
<reference evidence="4 5" key="1">
    <citation type="submission" date="2020-08" db="EMBL/GenBank/DDBJ databases">
        <title>The Agave Microbiome: Exploring the role of microbial communities in plant adaptations to desert environments.</title>
        <authorList>
            <person name="Partida-Martinez L.P."/>
        </authorList>
    </citation>
    <scope>NUCLEOTIDE SEQUENCE [LARGE SCALE GENOMIC DNA]</scope>
    <source>
        <strain evidence="4 5">RAS26</strain>
    </source>
</reference>
<evidence type="ECO:0000256" key="2">
    <source>
        <dbReference type="SAM" id="SignalP"/>
    </source>
</evidence>
<proteinExistence type="predicted"/>
<feature type="region of interest" description="Disordered" evidence="1">
    <location>
        <begin position="87"/>
        <end position="120"/>
    </location>
</feature>
<keyword evidence="2" id="KW-0732">Signal</keyword>
<name>A0A7W4YED7_9CELL</name>
<dbReference type="InterPro" id="IPR029476">
    <property type="entry name" value="DNase_NucA_NucB"/>
</dbReference>
<feature type="domain" description="Deoxyribonuclease NucA/NucB" evidence="3">
    <location>
        <begin position="337"/>
        <end position="435"/>
    </location>
</feature>
<feature type="signal peptide" evidence="2">
    <location>
        <begin position="1"/>
        <end position="28"/>
    </location>
</feature>
<sequence length="439" mass="45821">MRDIKAKALAFRLVAGAIVAVTTASLHASASSAAQPSSAIDPPLPQGVEFGHKAQDEPGFSPQITTPPCVLAADGVETCVTIESSDPASLSQLKRPGRSPSGGSDIEANLPTPPQCRDAAPVENQMTNVNISRTESCSAWFNVLRVRQTVNNVTTVVGQLNFWMRIYNYSDARGTSWNSQVKIVPTFVDGKAKGTVVTGEVGCNLAAGSPGGACGAESAGFATKTISATENVALGESTWRYAGSSTPSTGGTTWSVRLSPPGLAGGSISNAFGTVRCDNSVGGLTAGCINPKYIPSLTYSRAAFPEFARHVEGAQNSGLPGGSASDPLRRLTDSVAMQRNNTVACGPSYVPSPRPTGKQCDEYPFRSTYEGAALSGGGPRTQSWCGITLPQQPSTGPYGYSICLINGSQNMQAGSTMLNSLYKQDRVLDGDKFFISFKP</sequence>
<evidence type="ECO:0000256" key="1">
    <source>
        <dbReference type="SAM" id="MobiDB-lite"/>
    </source>
</evidence>
<evidence type="ECO:0000259" key="3">
    <source>
        <dbReference type="Pfam" id="PF14040"/>
    </source>
</evidence>
<evidence type="ECO:0000313" key="4">
    <source>
        <dbReference type="EMBL" id="MBB2925552.1"/>
    </source>
</evidence>
<protein>
    <recommendedName>
        <fullName evidence="3">Deoxyribonuclease NucA/NucB domain-containing protein</fullName>
    </recommendedName>
</protein>
<reference evidence="4 5" key="2">
    <citation type="submission" date="2020-08" db="EMBL/GenBank/DDBJ databases">
        <authorList>
            <person name="Partida-Martinez L."/>
            <person name="Huntemann M."/>
            <person name="Clum A."/>
            <person name="Wang J."/>
            <person name="Palaniappan K."/>
            <person name="Ritter S."/>
            <person name="Chen I.-M."/>
            <person name="Stamatis D."/>
            <person name="Reddy T."/>
            <person name="O'Malley R."/>
            <person name="Daum C."/>
            <person name="Shapiro N."/>
            <person name="Ivanova N."/>
            <person name="Kyrpides N."/>
            <person name="Woyke T."/>
        </authorList>
    </citation>
    <scope>NUCLEOTIDE SEQUENCE [LARGE SCALE GENOMIC DNA]</scope>
    <source>
        <strain evidence="4 5">RAS26</strain>
    </source>
</reference>
<dbReference type="Pfam" id="PF14040">
    <property type="entry name" value="DNase_NucA_NucB"/>
    <property type="match status" value="1"/>
</dbReference>
<accession>A0A7W4YED7</accession>
<dbReference type="AlphaFoldDB" id="A0A7W4YED7"/>
<dbReference type="EMBL" id="JACHVX010000011">
    <property type="protein sequence ID" value="MBB2925552.1"/>
    <property type="molecule type" value="Genomic_DNA"/>
</dbReference>
<organism evidence="4 5">
    <name type="scientific">Cellulomonas cellasea</name>
    <dbReference type="NCBI Taxonomy" id="43670"/>
    <lineage>
        <taxon>Bacteria</taxon>
        <taxon>Bacillati</taxon>
        <taxon>Actinomycetota</taxon>
        <taxon>Actinomycetes</taxon>
        <taxon>Micrococcales</taxon>
        <taxon>Cellulomonadaceae</taxon>
        <taxon>Cellulomonas</taxon>
    </lineage>
</organism>